<dbReference type="GO" id="GO:0005886">
    <property type="term" value="C:plasma membrane"/>
    <property type="evidence" value="ECO:0007669"/>
    <property type="project" value="TreeGrafter"/>
</dbReference>
<reference evidence="6 8" key="1">
    <citation type="submission" date="2019-05" db="EMBL/GenBank/DDBJ databases">
        <title>Mumia sp. nov., isolated from the intestinal contents of plateau pika (Ochotona curzoniae) in the Qinghai-Tibet plateau of China.</title>
        <authorList>
            <person name="Tian Z."/>
        </authorList>
    </citation>
    <scope>NUCLEOTIDE SEQUENCE [LARGE SCALE GENOMIC DNA]</scope>
    <source>
        <strain evidence="8">527</strain>
        <strain evidence="6">Z527</strain>
    </source>
</reference>
<evidence type="ECO:0000256" key="1">
    <source>
        <dbReference type="ARBA" id="ARBA00004370"/>
    </source>
</evidence>
<protein>
    <submittedName>
        <fullName evidence="6">Penicillin-binding protein 2</fullName>
    </submittedName>
</protein>
<dbReference type="EMBL" id="VDFR01000123">
    <property type="protein sequence ID" value="TNC38136.1"/>
    <property type="molecule type" value="Genomic_DNA"/>
</dbReference>
<dbReference type="Proteomes" id="UP000306740">
    <property type="component" value="Unassembled WGS sequence"/>
</dbReference>
<feature type="domain" description="Penicillin-binding protein transpeptidase" evidence="4">
    <location>
        <begin position="248"/>
        <end position="557"/>
    </location>
</feature>
<gene>
    <name evidence="7" type="ORF">FHE65_24275</name>
    <name evidence="6" type="ORF">FHE65_24590</name>
</gene>
<dbReference type="AlphaFoldDB" id="A0A5C4MG26"/>
<dbReference type="EMBL" id="VDFR01000119">
    <property type="protein sequence ID" value="TNC38635.1"/>
    <property type="molecule type" value="Genomic_DNA"/>
</dbReference>
<evidence type="ECO:0000259" key="5">
    <source>
        <dbReference type="Pfam" id="PF03717"/>
    </source>
</evidence>
<dbReference type="OrthoDB" id="9789078at2"/>
<name>A0A5C4MG26_9ACTN</name>
<dbReference type="InterPro" id="IPR050515">
    <property type="entry name" value="Beta-lactam/transpept"/>
</dbReference>
<dbReference type="PANTHER" id="PTHR30627:SF1">
    <property type="entry name" value="PEPTIDOGLYCAN D,D-TRANSPEPTIDASE FTSI"/>
    <property type="match status" value="1"/>
</dbReference>
<dbReference type="Gene3D" id="3.30.450.330">
    <property type="match status" value="1"/>
</dbReference>
<dbReference type="GO" id="GO:0071555">
    <property type="term" value="P:cell wall organization"/>
    <property type="evidence" value="ECO:0007669"/>
    <property type="project" value="TreeGrafter"/>
</dbReference>
<dbReference type="SUPFAM" id="SSF56601">
    <property type="entry name" value="beta-lactamase/transpeptidase-like"/>
    <property type="match status" value="1"/>
</dbReference>
<sequence>MSPAVRNRARFCFVVVAALLVIFAGRLVQIQGVDANAYAARALKETMQPVVLHADRGEILDRDGQPLATSLDATAIIANPRFTSAKAPKIARVLAAELDLDYFDVLEKLRRKGTQFVYVARKVPTHQANTVMAELAELRISNGVTTERDAVRTYPGGTLAATLVGLVSGETGAGTSGLEKQYDKELTGADGKATYETSPKGVRIPLARQTMREPVPGSNVVTTLDRDLQWYADKRLAAAVRSSGSDWGVAVTVDLESMQVLQLSQLPTFDAEDRSTVTPASMNNRAVENVYEPGSVQKVVTMAALADAGLVTPETKVRVPSHLRLDGFTISDWWDHGRIKLTAAGVIAKSSNLGTIALAQQMDDATLHDYLTKFGFGETTGVGLPSESRGILADPERWSAAQHATISFGQGISVTALQEVAAVAAIANKGRYVAPTLVTEVRRADGTTVPRKAPVSRQVVSAEAAKMVTTMMEAVTGPDGSAPDTGIPGYRVAGKTGTAWRVDPDTGRYVRGENTVSYIGFAPAERPRFLTYVVLDNPRGGGSGSGTAGPVFRDVMQQALQRYGIAPSGSRAPRTPVKW</sequence>
<dbReference type="Gene3D" id="3.90.1310.10">
    <property type="entry name" value="Penicillin-binding protein 2a (Domain 2)"/>
    <property type="match status" value="1"/>
</dbReference>
<evidence type="ECO:0000313" key="7">
    <source>
        <dbReference type="EMBL" id="TNC38635.1"/>
    </source>
</evidence>
<organism evidence="6 8">
    <name type="scientific">Mumia zhuanghuii</name>
    <dbReference type="NCBI Taxonomy" id="2585211"/>
    <lineage>
        <taxon>Bacteria</taxon>
        <taxon>Bacillati</taxon>
        <taxon>Actinomycetota</taxon>
        <taxon>Actinomycetes</taxon>
        <taxon>Propionibacteriales</taxon>
        <taxon>Nocardioidaceae</taxon>
        <taxon>Mumia</taxon>
    </lineage>
</organism>
<evidence type="ECO:0000256" key="3">
    <source>
        <dbReference type="ARBA" id="ARBA00023136"/>
    </source>
</evidence>
<dbReference type="GO" id="GO:0008658">
    <property type="term" value="F:penicillin binding"/>
    <property type="evidence" value="ECO:0007669"/>
    <property type="project" value="InterPro"/>
</dbReference>
<evidence type="ECO:0000313" key="8">
    <source>
        <dbReference type="Proteomes" id="UP000306740"/>
    </source>
</evidence>
<dbReference type="InterPro" id="IPR001460">
    <property type="entry name" value="PCN-bd_Tpept"/>
</dbReference>
<evidence type="ECO:0000259" key="4">
    <source>
        <dbReference type="Pfam" id="PF00905"/>
    </source>
</evidence>
<accession>A0A5C4MG26</accession>
<evidence type="ECO:0000313" key="6">
    <source>
        <dbReference type="EMBL" id="TNC38136.1"/>
    </source>
</evidence>
<feature type="domain" description="Penicillin-binding protein dimerisation" evidence="5">
    <location>
        <begin position="53"/>
        <end position="204"/>
    </location>
</feature>
<dbReference type="Pfam" id="PF00905">
    <property type="entry name" value="Transpeptidase"/>
    <property type="match status" value="1"/>
</dbReference>
<evidence type="ECO:0000256" key="2">
    <source>
        <dbReference type="ARBA" id="ARBA00007171"/>
    </source>
</evidence>
<dbReference type="RefSeq" id="WP_139106729.1">
    <property type="nucleotide sequence ID" value="NZ_VDFR01000119.1"/>
</dbReference>
<dbReference type="Pfam" id="PF03717">
    <property type="entry name" value="PBP_dimer"/>
    <property type="match status" value="1"/>
</dbReference>
<dbReference type="InterPro" id="IPR005311">
    <property type="entry name" value="PBP_dimer"/>
</dbReference>
<dbReference type="PANTHER" id="PTHR30627">
    <property type="entry name" value="PEPTIDOGLYCAN D,D-TRANSPEPTIDASE"/>
    <property type="match status" value="1"/>
</dbReference>
<comment type="subcellular location">
    <subcellularLocation>
        <location evidence="1">Membrane</location>
    </subcellularLocation>
</comment>
<dbReference type="Gene3D" id="3.40.710.10">
    <property type="entry name" value="DD-peptidase/beta-lactamase superfamily"/>
    <property type="match status" value="1"/>
</dbReference>
<comment type="caution">
    <text evidence="6">The sequence shown here is derived from an EMBL/GenBank/DDBJ whole genome shotgun (WGS) entry which is preliminary data.</text>
</comment>
<dbReference type="SUPFAM" id="SSF56519">
    <property type="entry name" value="Penicillin binding protein dimerisation domain"/>
    <property type="match status" value="1"/>
</dbReference>
<proteinExistence type="inferred from homology"/>
<comment type="similarity">
    <text evidence="2">Belongs to the transpeptidase family.</text>
</comment>
<dbReference type="InterPro" id="IPR036138">
    <property type="entry name" value="PBP_dimer_sf"/>
</dbReference>
<keyword evidence="3" id="KW-0472">Membrane</keyword>
<dbReference type="InterPro" id="IPR012338">
    <property type="entry name" value="Beta-lactam/transpept-like"/>
</dbReference>